<feature type="domain" description="HTH luxR-type" evidence="4">
    <location>
        <begin position="144"/>
        <end position="209"/>
    </location>
</feature>
<dbReference type="SUPFAM" id="SSF46894">
    <property type="entry name" value="C-terminal effector domain of the bipartite response regulators"/>
    <property type="match status" value="1"/>
</dbReference>
<dbReference type="KEGG" id="tpx:Turpa_0477"/>
<proteinExistence type="predicted"/>
<accession>I4B1H6</accession>
<dbReference type="PROSITE" id="PS00622">
    <property type="entry name" value="HTH_LUXR_1"/>
    <property type="match status" value="1"/>
</dbReference>
<evidence type="ECO:0000256" key="2">
    <source>
        <dbReference type="ARBA" id="ARBA00023125"/>
    </source>
</evidence>
<dbReference type="GO" id="GO:0000160">
    <property type="term" value="P:phosphorelay signal transduction system"/>
    <property type="evidence" value="ECO:0007669"/>
    <property type="project" value="InterPro"/>
</dbReference>
<protein>
    <submittedName>
        <fullName evidence="6">Two component transcriptional regulator, LuxR family</fullName>
    </submittedName>
</protein>
<dbReference type="Proteomes" id="UP000006048">
    <property type="component" value="Chromosome"/>
</dbReference>
<dbReference type="CDD" id="cd17535">
    <property type="entry name" value="REC_NarL-like"/>
    <property type="match status" value="1"/>
</dbReference>
<dbReference type="InterPro" id="IPR039420">
    <property type="entry name" value="WalR-like"/>
</dbReference>
<evidence type="ECO:0000256" key="1">
    <source>
        <dbReference type="ARBA" id="ARBA00022553"/>
    </source>
</evidence>
<keyword evidence="7" id="KW-1185">Reference proteome</keyword>
<dbReference type="InterPro" id="IPR058245">
    <property type="entry name" value="NreC/VraR/RcsB-like_REC"/>
</dbReference>
<dbReference type="PROSITE" id="PS50110">
    <property type="entry name" value="RESPONSE_REGULATORY"/>
    <property type="match status" value="1"/>
</dbReference>
<dbReference type="InterPro" id="IPR001789">
    <property type="entry name" value="Sig_transdc_resp-reg_receiver"/>
</dbReference>
<dbReference type="AlphaFoldDB" id="I4B1H6"/>
<dbReference type="HOGENOM" id="CLU_000445_90_10_12"/>
<dbReference type="PRINTS" id="PR00038">
    <property type="entry name" value="HTHLUXR"/>
</dbReference>
<name>I4B1H6_TURPD</name>
<feature type="domain" description="Response regulatory" evidence="5">
    <location>
        <begin position="6"/>
        <end position="122"/>
    </location>
</feature>
<dbReference type="PANTHER" id="PTHR43214:SF42">
    <property type="entry name" value="TRANSCRIPTIONAL REGULATORY PROTEIN DESR"/>
    <property type="match status" value="1"/>
</dbReference>
<dbReference type="InterPro" id="IPR011006">
    <property type="entry name" value="CheY-like_superfamily"/>
</dbReference>
<evidence type="ECO:0000259" key="4">
    <source>
        <dbReference type="PROSITE" id="PS50043"/>
    </source>
</evidence>
<dbReference type="STRING" id="869212.Turpa_0477"/>
<dbReference type="SUPFAM" id="SSF52172">
    <property type="entry name" value="CheY-like"/>
    <property type="match status" value="1"/>
</dbReference>
<dbReference type="EMBL" id="CP002959">
    <property type="protein sequence ID" value="AFM11133.1"/>
    <property type="molecule type" value="Genomic_DNA"/>
</dbReference>
<dbReference type="Pfam" id="PF00196">
    <property type="entry name" value="GerE"/>
    <property type="match status" value="1"/>
</dbReference>
<gene>
    <name evidence="6" type="ordered locus">Turpa_0477</name>
</gene>
<evidence type="ECO:0000256" key="3">
    <source>
        <dbReference type="PROSITE-ProRule" id="PRU00169"/>
    </source>
</evidence>
<keyword evidence="2" id="KW-0238">DNA-binding</keyword>
<reference evidence="6 7" key="1">
    <citation type="submission" date="2012-06" db="EMBL/GenBank/DDBJ databases">
        <title>The complete chromosome of genome of Turneriella parva DSM 21527.</title>
        <authorList>
            <consortium name="US DOE Joint Genome Institute (JGI-PGF)"/>
            <person name="Lucas S."/>
            <person name="Han J."/>
            <person name="Lapidus A."/>
            <person name="Bruce D."/>
            <person name="Goodwin L."/>
            <person name="Pitluck S."/>
            <person name="Peters L."/>
            <person name="Kyrpides N."/>
            <person name="Mavromatis K."/>
            <person name="Ivanova N."/>
            <person name="Mikhailova N."/>
            <person name="Chertkov O."/>
            <person name="Detter J.C."/>
            <person name="Tapia R."/>
            <person name="Han C."/>
            <person name="Land M."/>
            <person name="Hauser L."/>
            <person name="Markowitz V."/>
            <person name="Cheng J.-F."/>
            <person name="Hugenholtz P."/>
            <person name="Woyke T."/>
            <person name="Wu D."/>
            <person name="Gronow S."/>
            <person name="Wellnitz S."/>
            <person name="Brambilla E."/>
            <person name="Klenk H.-P."/>
            <person name="Eisen J.A."/>
        </authorList>
    </citation>
    <scope>NUCLEOTIDE SEQUENCE [LARGE SCALE GENOMIC DNA]</scope>
    <source>
        <strain evidence="7">ATCC BAA-1111 / DSM 21527 / NCTC 11395 / H</strain>
    </source>
</reference>
<evidence type="ECO:0000313" key="6">
    <source>
        <dbReference type="EMBL" id="AFM11133.1"/>
    </source>
</evidence>
<dbReference type="SMART" id="SM00448">
    <property type="entry name" value="REC"/>
    <property type="match status" value="1"/>
</dbReference>
<dbReference type="PROSITE" id="PS50043">
    <property type="entry name" value="HTH_LUXR_2"/>
    <property type="match status" value="1"/>
</dbReference>
<dbReference type="RefSeq" id="WP_014801653.1">
    <property type="nucleotide sequence ID" value="NC_018020.1"/>
</dbReference>
<dbReference type="PATRIC" id="fig|869212.3.peg.453"/>
<organism evidence="6 7">
    <name type="scientific">Turneriella parva (strain ATCC BAA-1111 / DSM 21527 / NCTC 11395 / H)</name>
    <name type="common">Leptospira parva</name>
    <dbReference type="NCBI Taxonomy" id="869212"/>
    <lineage>
        <taxon>Bacteria</taxon>
        <taxon>Pseudomonadati</taxon>
        <taxon>Spirochaetota</taxon>
        <taxon>Spirochaetia</taxon>
        <taxon>Leptospirales</taxon>
        <taxon>Leptospiraceae</taxon>
        <taxon>Turneriella</taxon>
    </lineage>
</organism>
<dbReference type="OrthoDB" id="9779069at2"/>
<dbReference type="CDD" id="cd06170">
    <property type="entry name" value="LuxR_C_like"/>
    <property type="match status" value="1"/>
</dbReference>
<dbReference type="Pfam" id="PF00072">
    <property type="entry name" value="Response_reg"/>
    <property type="match status" value="1"/>
</dbReference>
<sequence length="212" mass="23770">MTKVTDIVIVEDQPVVQQRLTDLFAQHADFHLRALCSSAEEVLPRLQETHCDLLILDLELPGMNGEELLPLVRDKYPGLKLVVFTVFEDQARIVRLVRHGVNGYLLKDTPDELLIAELKVILLGGAPLSPRVARKILDDVPDDVNLRQNPLSERETEILNLIALGMSYRAIADDLDISPNTVRVHIANIYQKLATTCKIEALNRARQLGIIS</sequence>
<keyword evidence="1 3" id="KW-0597">Phosphoprotein</keyword>
<evidence type="ECO:0000313" key="7">
    <source>
        <dbReference type="Proteomes" id="UP000006048"/>
    </source>
</evidence>
<evidence type="ECO:0000259" key="5">
    <source>
        <dbReference type="PROSITE" id="PS50110"/>
    </source>
</evidence>
<dbReference type="GO" id="GO:0003677">
    <property type="term" value="F:DNA binding"/>
    <property type="evidence" value="ECO:0007669"/>
    <property type="project" value="UniProtKB-KW"/>
</dbReference>
<dbReference type="PANTHER" id="PTHR43214">
    <property type="entry name" value="TWO-COMPONENT RESPONSE REGULATOR"/>
    <property type="match status" value="1"/>
</dbReference>
<dbReference type="GO" id="GO:0006355">
    <property type="term" value="P:regulation of DNA-templated transcription"/>
    <property type="evidence" value="ECO:0007669"/>
    <property type="project" value="InterPro"/>
</dbReference>
<feature type="modified residue" description="4-aspartylphosphate" evidence="3">
    <location>
        <position position="57"/>
    </location>
</feature>
<dbReference type="InterPro" id="IPR016032">
    <property type="entry name" value="Sig_transdc_resp-reg_C-effctor"/>
</dbReference>
<dbReference type="Gene3D" id="3.40.50.2300">
    <property type="match status" value="1"/>
</dbReference>
<dbReference type="InterPro" id="IPR000792">
    <property type="entry name" value="Tscrpt_reg_LuxR_C"/>
</dbReference>
<dbReference type="SMART" id="SM00421">
    <property type="entry name" value="HTH_LUXR"/>
    <property type="match status" value="1"/>
</dbReference>